<evidence type="ECO:0000313" key="1">
    <source>
        <dbReference type="EMBL" id="MPN44873.1"/>
    </source>
</evidence>
<sequence length="183" mass="19387">MLYQLNDAHIVGFSGGGPGRGGGPGGGCSGGCSGSGLTAGGQAQGHGGGQSQTEQLLFHDNNFLSSKTNQFESRIGFQTIKSGPVQRTEPLLIQKKRNSVFQAFSRLLRTVITARKADLGKVIEGGGCRQIVTHAGALLSAVYRPDHLSTLTVYSFKQLKSTVILHKISLADPQVSHEIKKTR</sequence>
<comment type="caution">
    <text evidence="1">The sequence shown here is derived from an EMBL/GenBank/DDBJ whole genome shotgun (WGS) entry which is preliminary data.</text>
</comment>
<name>A0A645IBQ9_9ZZZZ</name>
<protein>
    <submittedName>
        <fullName evidence="1">Uncharacterized protein</fullName>
    </submittedName>
</protein>
<dbReference type="EMBL" id="VSSQ01104331">
    <property type="protein sequence ID" value="MPN44873.1"/>
    <property type="molecule type" value="Genomic_DNA"/>
</dbReference>
<gene>
    <name evidence="1" type="ORF">SDC9_192440</name>
</gene>
<proteinExistence type="predicted"/>
<dbReference type="AlphaFoldDB" id="A0A645IBQ9"/>
<accession>A0A645IBQ9</accession>
<organism evidence="1">
    <name type="scientific">bioreactor metagenome</name>
    <dbReference type="NCBI Taxonomy" id="1076179"/>
    <lineage>
        <taxon>unclassified sequences</taxon>
        <taxon>metagenomes</taxon>
        <taxon>ecological metagenomes</taxon>
    </lineage>
</organism>
<reference evidence="1" key="1">
    <citation type="submission" date="2019-08" db="EMBL/GenBank/DDBJ databases">
        <authorList>
            <person name="Kucharzyk K."/>
            <person name="Murdoch R.W."/>
            <person name="Higgins S."/>
            <person name="Loffler F."/>
        </authorList>
    </citation>
    <scope>NUCLEOTIDE SEQUENCE</scope>
</reference>